<organism evidence="2 3">
    <name type="scientific">Thalictrum thalictroides</name>
    <name type="common">Rue-anemone</name>
    <name type="synonym">Anemone thalictroides</name>
    <dbReference type="NCBI Taxonomy" id="46969"/>
    <lineage>
        <taxon>Eukaryota</taxon>
        <taxon>Viridiplantae</taxon>
        <taxon>Streptophyta</taxon>
        <taxon>Embryophyta</taxon>
        <taxon>Tracheophyta</taxon>
        <taxon>Spermatophyta</taxon>
        <taxon>Magnoliopsida</taxon>
        <taxon>Ranunculales</taxon>
        <taxon>Ranunculaceae</taxon>
        <taxon>Thalictroideae</taxon>
        <taxon>Thalictrum</taxon>
    </lineage>
</organism>
<feature type="domain" description="RNase H type-1" evidence="1">
    <location>
        <begin position="3"/>
        <end position="67"/>
    </location>
</feature>
<dbReference type="EMBL" id="JABWDY010016139">
    <property type="protein sequence ID" value="KAF5196327.1"/>
    <property type="molecule type" value="Genomic_DNA"/>
</dbReference>
<protein>
    <recommendedName>
        <fullName evidence="1">RNase H type-1 domain-containing protein</fullName>
    </recommendedName>
</protein>
<dbReference type="GO" id="GO:0004523">
    <property type="term" value="F:RNA-DNA hybrid ribonuclease activity"/>
    <property type="evidence" value="ECO:0007669"/>
    <property type="project" value="InterPro"/>
</dbReference>
<comment type="caution">
    <text evidence="2">The sequence shown here is derived from an EMBL/GenBank/DDBJ whole genome shotgun (WGS) entry which is preliminary data.</text>
</comment>
<dbReference type="Gene3D" id="3.30.420.10">
    <property type="entry name" value="Ribonuclease H-like superfamily/Ribonuclease H"/>
    <property type="match status" value="1"/>
</dbReference>
<gene>
    <name evidence="2" type="ORF">FRX31_014086</name>
</gene>
<dbReference type="Proteomes" id="UP000554482">
    <property type="component" value="Unassembled WGS sequence"/>
</dbReference>
<dbReference type="AlphaFoldDB" id="A0A7J6WHE5"/>
<name>A0A7J6WHE5_THATH</name>
<keyword evidence="3" id="KW-1185">Reference proteome</keyword>
<evidence type="ECO:0000313" key="3">
    <source>
        <dbReference type="Proteomes" id="UP000554482"/>
    </source>
</evidence>
<sequence>MQLQSVVIETDNKGVADYLQQKTTSTISWSTKAILDQAVSFSNAFDYVQFSFCPRICNVSAHMMAAST</sequence>
<evidence type="ECO:0000259" key="1">
    <source>
        <dbReference type="Pfam" id="PF13456"/>
    </source>
</evidence>
<dbReference type="InterPro" id="IPR002156">
    <property type="entry name" value="RNaseH_domain"/>
</dbReference>
<evidence type="ECO:0000313" key="2">
    <source>
        <dbReference type="EMBL" id="KAF5196327.1"/>
    </source>
</evidence>
<proteinExistence type="predicted"/>
<reference evidence="2 3" key="1">
    <citation type="submission" date="2020-06" db="EMBL/GenBank/DDBJ databases">
        <title>Transcriptomic and genomic resources for Thalictrum thalictroides and T. hernandezii: Facilitating candidate gene discovery in an emerging model plant lineage.</title>
        <authorList>
            <person name="Arias T."/>
            <person name="Riano-Pachon D.M."/>
            <person name="Di Stilio V.S."/>
        </authorList>
    </citation>
    <scope>NUCLEOTIDE SEQUENCE [LARGE SCALE GENOMIC DNA]</scope>
    <source>
        <strain evidence="3">cv. WT478/WT964</strain>
        <tissue evidence="2">Leaves</tissue>
    </source>
</reference>
<dbReference type="InterPro" id="IPR036397">
    <property type="entry name" value="RNaseH_sf"/>
</dbReference>
<accession>A0A7J6WHE5</accession>
<dbReference type="Pfam" id="PF13456">
    <property type="entry name" value="RVT_3"/>
    <property type="match status" value="1"/>
</dbReference>
<feature type="non-terminal residue" evidence="2">
    <location>
        <position position="68"/>
    </location>
</feature>
<dbReference type="GO" id="GO:0003676">
    <property type="term" value="F:nucleic acid binding"/>
    <property type="evidence" value="ECO:0007669"/>
    <property type="project" value="InterPro"/>
</dbReference>